<feature type="transmembrane region" description="Helical" evidence="1">
    <location>
        <begin position="34"/>
        <end position="53"/>
    </location>
</feature>
<comment type="caution">
    <text evidence="3">The sequence shown here is derived from an EMBL/GenBank/DDBJ whole genome shotgun (WGS) entry which is preliminary data.</text>
</comment>
<dbReference type="OrthoDB" id="417450at2759"/>
<feature type="domain" description="BAG" evidence="2">
    <location>
        <begin position="121"/>
        <end position="179"/>
    </location>
</feature>
<dbReference type="Gene3D" id="1.20.58.120">
    <property type="entry name" value="BAG domain"/>
    <property type="match status" value="1"/>
</dbReference>
<dbReference type="Proteomes" id="UP000095358">
    <property type="component" value="Unassembled WGS sequence"/>
</dbReference>
<keyword evidence="1" id="KW-0812">Transmembrane</keyword>
<evidence type="ECO:0000313" key="4">
    <source>
        <dbReference type="Proteomes" id="UP000095358"/>
    </source>
</evidence>
<name>A0A1E5RQN6_HANUV</name>
<dbReference type="PROSITE" id="PS51035">
    <property type="entry name" value="BAG"/>
    <property type="match status" value="1"/>
</dbReference>
<dbReference type="SUPFAM" id="SSF63491">
    <property type="entry name" value="BAG domain"/>
    <property type="match status" value="1"/>
</dbReference>
<dbReference type="VEuPathDB" id="FungiDB:AWRI3580_g2385"/>
<protein>
    <recommendedName>
        <fullName evidence="2">BAG domain-containing protein</fullName>
    </recommendedName>
</protein>
<evidence type="ECO:0000256" key="1">
    <source>
        <dbReference type="SAM" id="Phobius"/>
    </source>
</evidence>
<proteinExistence type="predicted"/>
<keyword evidence="1" id="KW-1133">Transmembrane helix</keyword>
<dbReference type="STRING" id="29833.A0A1E5RQN6"/>
<organism evidence="3 4">
    <name type="scientific">Hanseniaspora uvarum</name>
    <name type="common">Yeast</name>
    <name type="synonym">Kloeckera apiculata</name>
    <dbReference type="NCBI Taxonomy" id="29833"/>
    <lineage>
        <taxon>Eukaryota</taxon>
        <taxon>Fungi</taxon>
        <taxon>Dikarya</taxon>
        <taxon>Ascomycota</taxon>
        <taxon>Saccharomycotina</taxon>
        <taxon>Saccharomycetes</taxon>
        <taxon>Saccharomycodales</taxon>
        <taxon>Saccharomycodaceae</taxon>
        <taxon>Hanseniaspora</taxon>
    </lineage>
</organism>
<accession>A0A1E5RQN6</accession>
<dbReference type="GO" id="GO:0051087">
    <property type="term" value="F:protein-folding chaperone binding"/>
    <property type="evidence" value="ECO:0007669"/>
    <property type="project" value="InterPro"/>
</dbReference>
<keyword evidence="4" id="KW-1185">Reference proteome</keyword>
<keyword evidence="1" id="KW-0472">Membrane</keyword>
<dbReference type="SMART" id="SM00264">
    <property type="entry name" value="BAG"/>
    <property type="match status" value="1"/>
</dbReference>
<sequence length="180" mass="20846">MSAFIDNVIDKLNQEAVSFYSRIVNNNPTDTDKIIGTISCVSILYYFLFIPSTPKVKKTIPRKPYARKKLVNNDKFSALIDKTLQNEDKINAVVNKFKTTFEKDCIKLLDPENKYNSNDDKMVYQQKFLGEMLMKLLLELDAVDVSEIEDVERKQNIKQMRKDGIKLIQGYLKPIDALKK</sequence>
<dbReference type="EMBL" id="LPNN01000004">
    <property type="protein sequence ID" value="OEJ89212.1"/>
    <property type="molecule type" value="Genomic_DNA"/>
</dbReference>
<dbReference type="Pfam" id="PF02179">
    <property type="entry name" value="BAG"/>
    <property type="match status" value="1"/>
</dbReference>
<dbReference type="InterPro" id="IPR036533">
    <property type="entry name" value="BAG_dom_sf"/>
</dbReference>
<dbReference type="AlphaFoldDB" id="A0A1E5RQN6"/>
<dbReference type="InterPro" id="IPR003103">
    <property type="entry name" value="BAG_domain"/>
</dbReference>
<gene>
    <name evidence="3" type="ORF">AWRI3580_g2385</name>
</gene>
<evidence type="ECO:0000259" key="2">
    <source>
        <dbReference type="PROSITE" id="PS51035"/>
    </source>
</evidence>
<reference evidence="4" key="1">
    <citation type="journal article" date="2016" name="Genome Announc.">
        <title>Genome sequences of three species of Hanseniaspora isolated from spontaneous wine fermentations.</title>
        <authorList>
            <person name="Sternes P.R."/>
            <person name="Lee D."/>
            <person name="Kutyna D.R."/>
            <person name="Borneman A.R."/>
        </authorList>
    </citation>
    <scope>NUCLEOTIDE SEQUENCE [LARGE SCALE GENOMIC DNA]</scope>
    <source>
        <strain evidence="4">AWRI3580</strain>
    </source>
</reference>
<evidence type="ECO:0000313" key="3">
    <source>
        <dbReference type="EMBL" id="OEJ89212.1"/>
    </source>
</evidence>